<keyword evidence="2" id="KW-0808">Transferase</keyword>
<dbReference type="InterPro" id="IPR029063">
    <property type="entry name" value="SAM-dependent_MTases_sf"/>
</dbReference>
<accession>A0ABV0JQ28</accession>
<dbReference type="CDD" id="cd02440">
    <property type="entry name" value="AdoMet_MTases"/>
    <property type="match status" value="1"/>
</dbReference>
<dbReference type="SUPFAM" id="SSF53335">
    <property type="entry name" value="S-adenosyl-L-methionine-dependent methyltransferases"/>
    <property type="match status" value="1"/>
</dbReference>
<dbReference type="RefSeq" id="WP_190418799.1">
    <property type="nucleotide sequence ID" value="NZ_JAMPKK010000027.1"/>
</dbReference>
<comment type="caution">
    <text evidence="2">The sequence shown here is derived from an EMBL/GenBank/DDBJ whole genome shotgun (WGS) entry which is preliminary data.</text>
</comment>
<dbReference type="Pfam" id="PF08241">
    <property type="entry name" value="Methyltransf_11"/>
    <property type="match status" value="1"/>
</dbReference>
<organism evidence="2 3">
    <name type="scientific">Funiculus sociatus GB2-A5</name>
    <dbReference type="NCBI Taxonomy" id="2933946"/>
    <lineage>
        <taxon>Bacteria</taxon>
        <taxon>Bacillati</taxon>
        <taxon>Cyanobacteriota</taxon>
        <taxon>Cyanophyceae</taxon>
        <taxon>Coleofasciculales</taxon>
        <taxon>Coleofasciculaceae</taxon>
        <taxon>Funiculus</taxon>
    </lineage>
</organism>
<feature type="domain" description="Methyltransferase type 11" evidence="1">
    <location>
        <begin position="92"/>
        <end position="191"/>
    </location>
</feature>
<proteinExistence type="predicted"/>
<protein>
    <submittedName>
        <fullName evidence="2">Class I SAM-dependent methyltransferase</fullName>
    </submittedName>
</protein>
<keyword evidence="3" id="KW-1185">Reference proteome</keyword>
<dbReference type="Gene3D" id="3.40.50.150">
    <property type="entry name" value="Vaccinia Virus protein VP39"/>
    <property type="match status" value="1"/>
</dbReference>
<dbReference type="Proteomes" id="UP001442494">
    <property type="component" value="Unassembled WGS sequence"/>
</dbReference>
<sequence>MSKFPEKPFQQNSFASLSAQSADDHQSERLYAQRQADLAIRFNKQYQSAAFELPEEVEAMPIFQEWVAGTLTQKITSPFWEIAQPQKNQRCLDIGCGVSFLIYPWRDWGAYFYGQEISTVARDALNSRGSQLNSKLFKGVELGSAQQLKYENDFFDLAIATGWSCYFPLDYWEIAMNEVKRVLKPGGIFVFDILNQESPLSEDWAVLETYLGAEVFLSPIAEWEKIIKATGAKIVKRKSGELFELYKVQF</sequence>
<dbReference type="InterPro" id="IPR013216">
    <property type="entry name" value="Methyltransf_11"/>
</dbReference>
<evidence type="ECO:0000259" key="1">
    <source>
        <dbReference type="Pfam" id="PF08241"/>
    </source>
</evidence>
<dbReference type="EMBL" id="JAMPKK010000027">
    <property type="protein sequence ID" value="MEP0865502.1"/>
    <property type="molecule type" value="Genomic_DNA"/>
</dbReference>
<dbReference type="GO" id="GO:0032259">
    <property type="term" value="P:methylation"/>
    <property type="evidence" value="ECO:0007669"/>
    <property type="project" value="UniProtKB-KW"/>
</dbReference>
<reference evidence="2 3" key="1">
    <citation type="submission" date="2022-04" db="EMBL/GenBank/DDBJ databases">
        <title>Positive selection, recombination, and allopatry shape intraspecific diversity of widespread and dominant cyanobacteria.</title>
        <authorList>
            <person name="Wei J."/>
            <person name="Shu W."/>
            <person name="Hu C."/>
        </authorList>
    </citation>
    <scope>NUCLEOTIDE SEQUENCE [LARGE SCALE GENOMIC DNA]</scope>
    <source>
        <strain evidence="2 3">GB2-A5</strain>
    </source>
</reference>
<dbReference type="GO" id="GO:0008168">
    <property type="term" value="F:methyltransferase activity"/>
    <property type="evidence" value="ECO:0007669"/>
    <property type="project" value="UniProtKB-KW"/>
</dbReference>
<name>A0ABV0JQ28_9CYAN</name>
<evidence type="ECO:0000313" key="2">
    <source>
        <dbReference type="EMBL" id="MEP0865502.1"/>
    </source>
</evidence>
<gene>
    <name evidence="2" type="ORF">NDI37_13605</name>
</gene>
<keyword evidence="2" id="KW-0489">Methyltransferase</keyword>
<evidence type="ECO:0000313" key="3">
    <source>
        <dbReference type="Proteomes" id="UP001442494"/>
    </source>
</evidence>